<feature type="compositionally biased region" description="Basic and acidic residues" evidence="5">
    <location>
        <begin position="300"/>
        <end position="309"/>
    </location>
</feature>
<feature type="compositionally biased region" description="Polar residues" evidence="5">
    <location>
        <begin position="95"/>
        <end position="106"/>
    </location>
</feature>
<dbReference type="GeneID" id="105446826"/>
<evidence type="ECO:0000256" key="5">
    <source>
        <dbReference type="SAM" id="MobiDB-lite"/>
    </source>
</evidence>
<dbReference type="PANTHER" id="PTHR22881:SF27">
    <property type="entry name" value="BROMODOMAIN CONTAINING 7_9"/>
    <property type="match status" value="1"/>
</dbReference>
<organism evidence="6 7">
    <name type="scientific">Strongylocentrotus purpuratus</name>
    <name type="common">Purple sea urchin</name>
    <dbReference type="NCBI Taxonomy" id="7668"/>
    <lineage>
        <taxon>Eukaryota</taxon>
        <taxon>Metazoa</taxon>
        <taxon>Echinodermata</taxon>
        <taxon>Eleutherozoa</taxon>
        <taxon>Echinozoa</taxon>
        <taxon>Echinoidea</taxon>
        <taxon>Euechinoidea</taxon>
        <taxon>Echinacea</taxon>
        <taxon>Camarodonta</taxon>
        <taxon>Echinidea</taxon>
        <taxon>Strongylocentrotidae</taxon>
        <taxon>Strongylocentrotus</taxon>
    </lineage>
</organism>
<dbReference type="InParanoid" id="A0A7M7N4A1"/>
<feature type="region of interest" description="Disordered" evidence="5">
    <location>
        <begin position="89"/>
        <end position="109"/>
    </location>
</feature>
<feature type="compositionally biased region" description="Acidic residues" evidence="5">
    <location>
        <begin position="271"/>
        <end position="299"/>
    </location>
</feature>
<comment type="subcellular location">
    <subcellularLocation>
        <location evidence="1">Nucleus</location>
    </subcellularLocation>
</comment>
<dbReference type="PANTHER" id="PTHR22881">
    <property type="entry name" value="BROMODOMAIN CONTAINING PROTEIN"/>
    <property type="match status" value="1"/>
</dbReference>
<keyword evidence="7" id="KW-1185">Reference proteome</keyword>
<evidence type="ECO:0000256" key="1">
    <source>
        <dbReference type="ARBA" id="ARBA00004123"/>
    </source>
</evidence>
<keyword evidence="2" id="KW-0805">Transcription regulation</keyword>
<dbReference type="OrthoDB" id="21648at2759"/>
<dbReference type="GO" id="GO:0005634">
    <property type="term" value="C:nucleus"/>
    <property type="evidence" value="ECO:0000318"/>
    <property type="project" value="GO_Central"/>
</dbReference>
<evidence type="ECO:0000256" key="4">
    <source>
        <dbReference type="ARBA" id="ARBA00023242"/>
    </source>
</evidence>
<keyword evidence="3" id="KW-0804">Transcription</keyword>
<dbReference type="InterPro" id="IPR021900">
    <property type="entry name" value="DUF3512"/>
</dbReference>
<dbReference type="OMA" id="PYETGQG"/>
<dbReference type="InterPro" id="IPR051831">
    <property type="entry name" value="Bromodomain_contain_prot"/>
</dbReference>
<reference evidence="6" key="2">
    <citation type="submission" date="2021-01" db="UniProtKB">
        <authorList>
            <consortium name="EnsemblMetazoa"/>
        </authorList>
    </citation>
    <scope>IDENTIFICATION</scope>
</reference>
<name>A0A7M7N4A1_STRPU</name>
<dbReference type="AlphaFoldDB" id="A0A7M7N4A1"/>
<dbReference type="Proteomes" id="UP000007110">
    <property type="component" value="Unassembled WGS sequence"/>
</dbReference>
<feature type="compositionally biased region" description="Polar residues" evidence="5">
    <location>
        <begin position="239"/>
        <end position="252"/>
    </location>
</feature>
<reference evidence="7" key="1">
    <citation type="submission" date="2015-02" db="EMBL/GenBank/DDBJ databases">
        <title>Genome sequencing for Strongylocentrotus purpuratus.</title>
        <authorList>
            <person name="Murali S."/>
            <person name="Liu Y."/>
            <person name="Vee V."/>
            <person name="English A."/>
            <person name="Wang M."/>
            <person name="Skinner E."/>
            <person name="Han Y."/>
            <person name="Muzny D.M."/>
            <person name="Worley K.C."/>
            <person name="Gibbs R.A."/>
        </authorList>
    </citation>
    <scope>NUCLEOTIDE SEQUENCE</scope>
</reference>
<evidence type="ECO:0000256" key="3">
    <source>
        <dbReference type="ARBA" id="ARBA00023163"/>
    </source>
</evidence>
<evidence type="ECO:0000313" key="6">
    <source>
        <dbReference type="EnsemblMetazoa" id="XP_030831027"/>
    </source>
</evidence>
<dbReference type="EnsemblMetazoa" id="XM_030975167">
    <property type="protein sequence ID" value="XP_030831027"/>
    <property type="gene ID" value="LOC105446826"/>
</dbReference>
<dbReference type="KEGG" id="spu:105446826"/>
<keyword evidence="4" id="KW-0539">Nucleus</keyword>
<accession>A0A7M7N4A1</accession>
<sequence length="309" mass="33681">MYGPFSSFAPGYDSTFANLSKEESDLIYSTYGDEDAVKYAKSIQEYVKDSGDHVNKMVDSLLDSLTDGEHSKTKEHIKQNHELKDFQAGLGDAGSKTTDSAGGKTSNQDDKIDFEGLKSLADEGIDMSFLPGLEKEMAMMDKIQSETEKEVDQKLGKTAQLIRDLERSQNERLNRKPPPHLQYIQGPSDQEHAIAEKLTQQLKELTAKTLPGHLVPTESVRKAMGITMEPLLDSPPPSIATSQTAPSETTEGSAGLPDDNALPDDIAKELEADDTGTTGDEEGKGDDDDVDAEVGDELLELLRDKDEGS</sequence>
<dbReference type="Pfam" id="PF12024">
    <property type="entry name" value="DUF3512"/>
    <property type="match status" value="1"/>
</dbReference>
<evidence type="ECO:0000256" key="2">
    <source>
        <dbReference type="ARBA" id="ARBA00023015"/>
    </source>
</evidence>
<evidence type="ECO:0000313" key="7">
    <source>
        <dbReference type="Proteomes" id="UP000007110"/>
    </source>
</evidence>
<proteinExistence type="predicted"/>
<feature type="region of interest" description="Disordered" evidence="5">
    <location>
        <begin position="220"/>
        <end position="309"/>
    </location>
</feature>
<dbReference type="RefSeq" id="XP_030831027.1">
    <property type="nucleotide sequence ID" value="XM_030975167.1"/>
</dbReference>
<dbReference type="GO" id="GO:0006357">
    <property type="term" value="P:regulation of transcription by RNA polymerase II"/>
    <property type="evidence" value="ECO:0000318"/>
    <property type="project" value="GO_Central"/>
</dbReference>
<protein>
    <submittedName>
        <fullName evidence="6">Uncharacterized protein</fullName>
    </submittedName>
</protein>